<keyword evidence="4 10" id="KW-0732">Signal</keyword>
<evidence type="ECO:0000256" key="10">
    <source>
        <dbReference type="SAM" id="SignalP"/>
    </source>
</evidence>
<keyword evidence="6" id="KW-0326">Glycosidase</keyword>
<dbReference type="AlphaFoldDB" id="A0A5N6RR17"/>
<keyword evidence="5" id="KW-0378">Hydrolase</keyword>
<feature type="chain" id="PRO_5024366666" description="glucan endo-1,3-beta-D-glucosidase" evidence="10">
    <location>
        <begin position="22"/>
        <end position="738"/>
    </location>
</feature>
<evidence type="ECO:0000256" key="3">
    <source>
        <dbReference type="ARBA" id="ARBA00012780"/>
    </source>
</evidence>
<dbReference type="Gene3D" id="3.20.20.80">
    <property type="entry name" value="Glycosidases"/>
    <property type="match status" value="2"/>
</dbReference>
<accession>A0A5N6RR17</accession>
<dbReference type="InterPro" id="IPR017853">
    <property type="entry name" value="GH"/>
</dbReference>
<evidence type="ECO:0000256" key="9">
    <source>
        <dbReference type="RuleBase" id="RU004335"/>
    </source>
</evidence>
<evidence type="ECO:0000256" key="1">
    <source>
        <dbReference type="ARBA" id="ARBA00000382"/>
    </source>
</evidence>
<protein>
    <recommendedName>
        <fullName evidence="3">glucan endo-1,3-beta-D-glucosidase</fullName>
        <ecNumber evidence="3">3.2.1.39</ecNumber>
    </recommendedName>
    <alternativeName>
        <fullName evidence="7">(1-&gt;3)-beta-glucan endohydrolase</fullName>
    </alternativeName>
    <alternativeName>
        <fullName evidence="8">Beta-1,3-endoglucanase</fullName>
    </alternativeName>
</protein>
<evidence type="ECO:0000256" key="2">
    <source>
        <dbReference type="ARBA" id="ARBA00008773"/>
    </source>
</evidence>
<organism evidence="11 12">
    <name type="scientific">Carpinus fangiana</name>
    <dbReference type="NCBI Taxonomy" id="176857"/>
    <lineage>
        <taxon>Eukaryota</taxon>
        <taxon>Viridiplantae</taxon>
        <taxon>Streptophyta</taxon>
        <taxon>Embryophyta</taxon>
        <taxon>Tracheophyta</taxon>
        <taxon>Spermatophyta</taxon>
        <taxon>Magnoliopsida</taxon>
        <taxon>eudicotyledons</taxon>
        <taxon>Gunneridae</taxon>
        <taxon>Pentapetalae</taxon>
        <taxon>rosids</taxon>
        <taxon>fabids</taxon>
        <taxon>Fagales</taxon>
        <taxon>Betulaceae</taxon>
        <taxon>Carpinus</taxon>
    </lineage>
</organism>
<dbReference type="OrthoDB" id="77201at2759"/>
<dbReference type="GO" id="GO:0005975">
    <property type="term" value="P:carbohydrate metabolic process"/>
    <property type="evidence" value="ECO:0007669"/>
    <property type="project" value="InterPro"/>
</dbReference>
<dbReference type="EC" id="3.2.1.39" evidence="3"/>
<dbReference type="PANTHER" id="PTHR32227">
    <property type="entry name" value="GLUCAN ENDO-1,3-BETA-GLUCOSIDASE BG1-RELATED-RELATED"/>
    <property type="match status" value="1"/>
</dbReference>
<dbReference type="InterPro" id="IPR044965">
    <property type="entry name" value="Glyco_hydro_17_plant"/>
</dbReference>
<evidence type="ECO:0000256" key="8">
    <source>
        <dbReference type="ARBA" id="ARBA00033417"/>
    </source>
</evidence>
<feature type="signal peptide" evidence="10">
    <location>
        <begin position="1"/>
        <end position="21"/>
    </location>
</feature>
<dbReference type="SUPFAM" id="SSF51445">
    <property type="entry name" value="(Trans)glycosidases"/>
    <property type="match status" value="2"/>
</dbReference>
<evidence type="ECO:0000256" key="4">
    <source>
        <dbReference type="ARBA" id="ARBA00022729"/>
    </source>
</evidence>
<dbReference type="InterPro" id="IPR000490">
    <property type="entry name" value="Glyco_hydro_17"/>
</dbReference>
<reference evidence="11 12" key="1">
    <citation type="submission" date="2019-06" db="EMBL/GenBank/DDBJ databases">
        <title>A chromosomal-level reference genome of Carpinus fangiana (Coryloideae, Betulaceae).</title>
        <authorList>
            <person name="Yang X."/>
            <person name="Wang Z."/>
            <person name="Zhang L."/>
            <person name="Hao G."/>
            <person name="Liu J."/>
            <person name="Yang Y."/>
        </authorList>
    </citation>
    <scope>NUCLEOTIDE SEQUENCE [LARGE SCALE GENOMIC DNA]</scope>
    <source>
        <strain evidence="11">Cfa_2016G</strain>
        <tissue evidence="11">Leaf</tissue>
    </source>
</reference>
<dbReference type="EMBL" id="CM017327">
    <property type="protein sequence ID" value="KAE8100739.1"/>
    <property type="molecule type" value="Genomic_DNA"/>
</dbReference>
<dbReference type="FunFam" id="3.20.20.80:FF:000005">
    <property type="entry name" value="Glucan endo-1,3-beta-glucosidase 14"/>
    <property type="match status" value="2"/>
</dbReference>
<keyword evidence="12" id="KW-1185">Reference proteome</keyword>
<gene>
    <name evidence="11" type="ORF">FH972_018603</name>
</gene>
<evidence type="ECO:0000256" key="6">
    <source>
        <dbReference type="ARBA" id="ARBA00023295"/>
    </source>
</evidence>
<comment type="catalytic activity">
    <reaction evidence="1">
        <text>Hydrolysis of (1-&gt;3)-beta-D-glucosidic linkages in (1-&gt;3)-beta-D-glucans.</text>
        <dbReference type="EC" id="3.2.1.39"/>
    </reaction>
</comment>
<dbReference type="GO" id="GO:0042973">
    <property type="term" value="F:glucan endo-1,3-beta-D-glucosidase activity"/>
    <property type="evidence" value="ECO:0007669"/>
    <property type="project" value="UniProtKB-EC"/>
</dbReference>
<evidence type="ECO:0000256" key="5">
    <source>
        <dbReference type="ARBA" id="ARBA00022801"/>
    </source>
</evidence>
<dbReference type="Pfam" id="PF00332">
    <property type="entry name" value="Glyco_hydro_17"/>
    <property type="match status" value="2"/>
</dbReference>
<proteinExistence type="inferred from homology"/>
<sequence>MAIFNGTRVAIIHMFIMLSLYFSEFSFLEVNSLGINYGRVGDNLLEPEKVLNLLTYLNISKTRIYDTDPQVLTAFANSNIELVVTVQNELLPQLINPVQALQWVTTHIKPYFPATRITGIAVGNEIFTLQDYTLLPYLVPAMVSIHGALLQLGLDSYIQVSTPNSLEILEESYPPSAGSFRTNIYGTMLELLKFLSNTKSPFWINAYPFFVYKGGGSNKISLDYVLFHPTIRIIDPYSKLQYDNMLYAQVDAIIYAIARMGFGAIEVQVSETGWPSKGDPDEIGATLENAATYNSNLVRRQLENEGTPLRPNLRLEVYLFALFNEDLKPGPTSERNYGLYQPNGAMCYNVGLPALSKFSFLEVNSLGILNYGQVGNNLLAPEKVLNLLTYLNISKTRIYDTDPQVLTAFANSNIELVVTVQNKLLPQLINPVQALQWVTTHIKLYFPATRITGIAVGNEIFTLQDNTLLPYLVPAMVSIHGALLQLGLDSYIQVSTPNSLEILEESYPPSGGSFRTNIYGTMLELLKFLSNTKSPFWINAYPFFVYKGGGSNKISLDYVLFRPTIRIIDTYSKLQYDNMLYAQVDAVIYAIARMGFGAIEVQVSETGWPSKGDPDEIGAILENAATYNSNVVRRQLKNEGTPLRPNLRLEVYLFALFNKDLKPGPTSERNYGLYQPNGAMCYNVGLPALSSNTIPPTDHKPPSRSSSAIKAANVDCQSLVYWMFVHLLMFHALMRRPY</sequence>
<evidence type="ECO:0000313" key="11">
    <source>
        <dbReference type="EMBL" id="KAE8100739.1"/>
    </source>
</evidence>
<name>A0A5N6RR17_9ROSI</name>
<dbReference type="Proteomes" id="UP000327013">
    <property type="component" value="Chromosome 7"/>
</dbReference>
<evidence type="ECO:0000313" key="12">
    <source>
        <dbReference type="Proteomes" id="UP000327013"/>
    </source>
</evidence>
<comment type="similarity">
    <text evidence="2 9">Belongs to the glycosyl hydrolase 17 family.</text>
</comment>
<evidence type="ECO:0000256" key="7">
    <source>
        <dbReference type="ARBA" id="ARBA00033335"/>
    </source>
</evidence>